<sequence length="220" mass="21520">MFRKLVGAAAALAAAAALFGASSVTAHAQGSAVLGGGSGIIVADQNVCTLTTIGRDAGGRLVGFTAAHCGAAGSAVEAETNRDAGVVGTFDYINSELDYAVIVFDPGKVVPVNQVGSTTITGVGGPAQFPDIACKEGRGTGRTCGLTYGDVFGGGALTWTQICVVPGDSGAPVVVGTTLVGMVNGYLSVPCLGPEVGANIIAIMNDANARGGAGSGFDPI</sequence>
<accession>A0ABS0CIW0</accession>
<protein>
    <submittedName>
        <fullName evidence="2">Serine protease</fullName>
    </submittedName>
</protein>
<dbReference type="GO" id="GO:0006508">
    <property type="term" value="P:proteolysis"/>
    <property type="evidence" value="ECO:0007669"/>
    <property type="project" value="UniProtKB-KW"/>
</dbReference>
<feature type="signal peptide" evidence="1">
    <location>
        <begin position="1"/>
        <end position="28"/>
    </location>
</feature>
<keyword evidence="2" id="KW-0645">Protease</keyword>
<evidence type="ECO:0000313" key="3">
    <source>
        <dbReference type="Proteomes" id="UP000702209"/>
    </source>
</evidence>
<evidence type="ECO:0000313" key="2">
    <source>
        <dbReference type="EMBL" id="MBF6296527.1"/>
    </source>
</evidence>
<gene>
    <name evidence="2" type="ORF">IU459_03100</name>
</gene>
<reference evidence="2 3" key="1">
    <citation type="submission" date="2020-10" db="EMBL/GenBank/DDBJ databases">
        <title>Identification of Nocardia species via Next-generation sequencing and recognition of intraspecies genetic diversity.</title>
        <authorList>
            <person name="Li P."/>
            <person name="Li P."/>
            <person name="Lu B."/>
        </authorList>
    </citation>
    <scope>NUCLEOTIDE SEQUENCE [LARGE SCALE GENOMIC DNA]</scope>
    <source>
        <strain evidence="2 3">BJ06-0157</strain>
    </source>
</reference>
<keyword evidence="3" id="KW-1185">Reference proteome</keyword>
<keyword evidence="1" id="KW-0732">Signal</keyword>
<dbReference type="Proteomes" id="UP000702209">
    <property type="component" value="Unassembled WGS sequence"/>
</dbReference>
<dbReference type="InterPro" id="IPR009003">
    <property type="entry name" value="Peptidase_S1_PA"/>
</dbReference>
<evidence type="ECO:0000256" key="1">
    <source>
        <dbReference type="SAM" id="SignalP"/>
    </source>
</evidence>
<dbReference type="GO" id="GO:0008233">
    <property type="term" value="F:peptidase activity"/>
    <property type="evidence" value="ECO:0007669"/>
    <property type="project" value="UniProtKB-KW"/>
</dbReference>
<comment type="caution">
    <text evidence="2">The sequence shown here is derived from an EMBL/GenBank/DDBJ whole genome shotgun (WGS) entry which is preliminary data.</text>
</comment>
<feature type="chain" id="PRO_5045086805" evidence="1">
    <location>
        <begin position="29"/>
        <end position="220"/>
    </location>
</feature>
<name>A0ABS0CIW0_9NOCA</name>
<dbReference type="EMBL" id="JADLQX010000002">
    <property type="protein sequence ID" value="MBF6296527.1"/>
    <property type="molecule type" value="Genomic_DNA"/>
</dbReference>
<dbReference type="SUPFAM" id="SSF50494">
    <property type="entry name" value="Trypsin-like serine proteases"/>
    <property type="match status" value="1"/>
</dbReference>
<keyword evidence="2" id="KW-0378">Hydrolase</keyword>
<proteinExistence type="predicted"/>
<dbReference type="InterPro" id="IPR043504">
    <property type="entry name" value="Peptidase_S1_PA_chymotrypsin"/>
</dbReference>
<dbReference type="Gene3D" id="2.40.10.10">
    <property type="entry name" value="Trypsin-like serine proteases"/>
    <property type="match status" value="2"/>
</dbReference>
<organism evidence="2 3">
    <name type="scientific">Nocardia amamiensis</name>
    <dbReference type="NCBI Taxonomy" id="404578"/>
    <lineage>
        <taxon>Bacteria</taxon>
        <taxon>Bacillati</taxon>
        <taxon>Actinomycetota</taxon>
        <taxon>Actinomycetes</taxon>
        <taxon>Mycobacteriales</taxon>
        <taxon>Nocardiaceae</taxon>
        <taxon>Nocardia</taxon>
    </lineage>
</organism>
<dbReference type="RefSeq" id="WP_195128168.1">
    <property type="nucleotide sequence ID" value="NZ_JADLQX010000002.1"/>
</dbReference>